<evidence type="ECO:0000256" key="1">
    <source>
        <dbReference type="SAM" id="MobiDB-lite"/>
    </source>
</evidence>
<accession>A0A6A4S1Q7</accession>
<name>A0A6A4S1Q7_SCOMX</name>
<comment type="caution">
    <text evidence="2">The sequence shown here is derived from an EMBL/GenBank/DDBJ whole genome shotgun (WGS) entry which is preliminary data.</text>
</comment>
<gene>
    <name evidence="2" type="ORF">F2P81_023236</name>
</gene>
<proteinExistence type="predicted"/>
<sequence length="100" mass="11085">MNFTNKKLDEWSPMHQPLQHFLPPAETKEIVAATDRVLSFHISDSLALVLTAMCNPLLDVKATLKGNTNVSFCTTPPPPCTTKQARRRTEPAATLSHQLC</sequence>
<organism evidence="2 3">
    <name type="scientific">Scophthalmus maximus</name>
    <name type="common">Turbot</name>
    <name type="synonym">Psetta maxima</name>
    <dbReference type="NCBI Taxonomy" id="52904"/>
    <lineage>
        <taxon>Eukaryota</taxon>
        <taxon>Metazoa</taxon>
        <taxon>Chordata</taxon>
        <taxon>Craniata</taxon>
        <taxon>Vertebrata</taxon>
        <taxon>Euteleostomi</taxon>
        <taxon>Actinopterygii</taxon>
        <taxon>Neopterygii</taxon>
        <taxon>Teleostei</taxon>
        <taxon>Neoteleostei</taxon>
        <taxon>Acanthomorphata</taxon>
        <taxon>Carangaria</taxon>
        <taxon>Pleuronectiformes</taxon>
        <taxon>Pleuronectoidei</taxon>
        <taxon>Scophthalmidae</taxon>
        <taxon>Scophthalmus</taxon>
    </lineage>
</organism>
<feature type="region of interest" description="Disordered" evidence="1">
    <location>
        <begin position="76"/>
        <end position="100"/>
    </location>
</feature>
<dbReference type="Proteomes" id="UP000438429">
    <property type="component" value="Unassembled WGS sequence"/>
</dbReference>
<evidence type="ECO:0000313" key="3">
    <source>
        <dbReference type="Proteomes" id="UP000438429"/>
    </source>
</evidence>
<evidence type="ECO:0000313" key="2">
    <source>
        <dbReference type="EMBL" id="KAF0024434.1"/>
    </source>
</evidence>
<dbReference type="AlphaFoldDB" id="A0A6A4S1Q7"/>
<dbReference type="EMBL" id="VEVO01000021">
    <property type="protein sequence ID" value="KAF0024434.1"/>
    <property type="molecule type" value="Genomic_DNA"/>
</dbReference>
<reference evidence="2 3" key="1">
    <citation type="submission" date="2019-06" db="EMBL/GenBank/DDBJ databases">
        <title>Draft genomes of female and male turbot (Scophthalmus maximus).</title>
        <authorList>
            <person name="Xu H."/>
            <person name="Xu X.-W."/>
            <person name="Shao C."/>
            <person name="Chen S."/>
        </authorList>
    </citation>
    <scope>NUCLEOTIDE SEQUENCE [LARGE SCALE GENOMIC DNA]</scope>
    <source>
        <strain evidence="2">Ysfricsl-2016a</strain>
        <tissue evidence="2">Blood</tissue>
    </source>
</reference>
<protein>
    <submittedName>
        <fullName evidence="2">Uncharacterized protein</fullName>
    </submittedName>
</protein>